<proteinExistence type="predicted"/>
<gene>
    <name evidence="2" type="ORF">N7492_003714</name>
</gene>
<name>A0A9W9LX73_9EURO</name>
<evidence type="ECO:0000313" key="3">
    <source>
        <dbReference type="Proteomes" id="UP001146351"/>
    </source>
</evidence>
<evidence type="ECO:0000313" key="2">
    <source>
        <dbReference type="EMBL" id="KAJ5180504.1"/>
    </source>
</evidence>
<dbReference type="Proteomes" id="UP001146351">
    <property type="component" value="Unassembled WGS sequence"/>
</dbReference>
<comment type="caution">
    <text evidence="2">The sequence shown here is derived from an EMBL/GenBank/DDBJ whole genome shotgun (WGS) entry which is preliminary data.</text>
</comment>
<keyword evidence="3" id="KW-1185">Reference proteome</keyword>
<feature type="chain" id="PRO_5040945279" evidence="1">
    <location>
        <begin position="17"/>
        <end position="118"/>
    </location>
</feature>
<reference evidence="2" key="1">
    <citation type="submission" date="2022-11" db="EMBL/GenBank/DDBJ databases">
        <authorList>
            <person name="Petersen C."/>
        </authorList>
    </citation>
    <scope>NUCLEOTIDE SEQUENCE</scope>
    <source>
        <strain evidence="2">IBT 21917</strain>
    </source>
</reference>
<dbReference type="EMBL" id="JAPQKO010000002">
    <property type="protein sequence ID" value="KAJ5180504.1"/>
    <property type="molecule type" value="Genomic_DNA"/>
</dbReference>
<keyword evidence="1" id="KW-0732">Signal</keyword>
<accession>A0A9W9LX73</accession>
<reference evidence="2" key="2">
    <citation type="journal article" date="2023" name="IMA Fungus">
        <title>Comparative genomic study of the Penicillium genus elucidates a diverse pangenome and 15 lateral gene transfer events.</title>
        <authorList>
            <person name="Petersen C."/>
            <person name="Sorensen T."/>
            <person name="Nielsen M.R."/>
            <person name="Sondergaard T.E."/>
            <person name="Sorensen J.L."/>
            <person name="Fitzpatrick D.A."/>
            <person name="Frisvad J.C."/>
            <person name="Nielsen K.L."/>
        </authorList>
    </citation>
    <scope>NUCLEOTIDE SEQUENCE</scope>
    <source>
        <strain evidence="2">IBT 21917</strain>
    </source>
</reference>
<evidence type="ECO:0000256" key="1">
    <source>
        <dbReference type="SAM" id="SignalP"/>
    </source>
</evidence>
<sequence length="118" mass="13224">MHPFTFLSLFVAGAVAVDPGYMWGYSDGKCGSDSKYNVEIEAAKCQKLTGHKSYSWTPAGQDNIKITVYSDSNCKNRIDHNQLDCIGSYILDKGKPDVYIWVGVHAPQDRGNRDFQRD</sequence>
<dbReference type="AlphaFoldDB" id="A0A9W9LX73"/>
<protein>
    <submittedName>
        <fullName evidence="2">Uncharacterized protein</fullName>
    </submittedName>
</protein>
<feature type="signal peptide" evidence="1">
    <location>
        <begin position="1"/>
        <end position="16"/>
    </location>
</feature>
<organism evidence="2 3">
    <name type="scientific">Penicillium capsulatum</name>
    <dbReference type="NCBI Taxonomy" id="69766"/>
    <lineage>
        <taxon>Eukaryota</taxon>
        <taxon>Fungi</taxon>
        <taxon>Dikarya</taxon>
        <taxon>Ascomycota</taxon>
        <taxon>Pezizomycotina</taxon>
        <taxon>Eurotiomycetes</taxon>
        <taxon>Eurotiomycetidae</taxon>
        <taxon>Eurotiales</taxon>
        <taxon>Aspergillaceae</taxon>
        <taxon>Penicillium</taxon>
    </lineage>
</organism>